<evidence type="ECO:0000256" key="2">
    <source>
        <dbReference type="ARBA" id="ARBA00022603"/>
    </source>
</evidence>
<dbReference type="AlphaFoldDB" id="A0A5D2XBL1"/>
<evidence type="ECO:0000313" key="6">
    <source>
        <dbReference type="Proteomes" id="UP000323597"/>
    </source>
</evidence>
<accession>A0A5D2XBL1</accession>
<dbReference type="InterPro" id="IPR029063">
    <property type="entry name" value="SAM-dependent_MTases_sf"/>
</dbReference>
<dbReference type="PIRSF" id="PIRSF037755">
    <property type="entry name" value="Mettl2_prd"/>
    <property type="match status" value="1"/>
</dbReference>
<organism evidence="5 6">
    <name type="scientific">Gossypium mustelinum</name>
    <name type="common">Cotton</name>
    <name type="synonym">Gossypium caicoense</name>
    <dbReference type="NCBI Taxonomy" id="34275"/>
    <lineage>
        <taxon>Eukaryota</taxon>
        <taxon>Viridiplantae</taxon>
        <taxon>Streptophyta</taxon>
        <taxon>Embryophyta</taxon>
        <taxon>Tracheophyta</taxon>
        <taxon>Spermatophyta</taxon>
        <taxon>Magnoliopsida</taxon>
        <taxon>eudicotyledons</taxon>
        <taxon>Gunneridae</taxon>
        <taxon>Pentapetalae</taxon>
        <taxon>rosids</taxon>
        <taxon>malvids</taxon>
        <taxon>Malvales</taxon>
        <taxon>Malvaceae</taxon>
        <taxon>Malvoideae</taxon>
        <taxon>Gossypium</taxon>
    </lineage>
</organism>
<comment type="similarity">
    <text evidence="1 4">Belongs to the methyltransferase superfamily. METL family.</text>
</comment>
<sequence length="283" mass="32304">MSASAAEASEYHSKDFNWDTLRLEIENDPSLNYHLLPFVSPQPEQQLTKDPIKAWKSFHIQHSSGKFFKERRYLLKEFPELVSCGDGCKVLEVGCGNGSTALPILRPFYCDFATTGFPKWLACANCRENLGQKDQICVSDVGEERTLETGSWSMEERSCCVGGVDFVTLIFTLSAVPLQIMPTALRECFSVLKPGGMLLFRDYGLYDMTMLRFEPDQRVGFREYMRADGTRSYFFCLDTAKNLFNCAGFIELEIEYCCVKSVNRRNGKSMQRVWVHGKFQKPT</sequence>
<dbReference type="PANTHER" id="PTHR22809:SF14">
    <property type="entry name" value="TRNA N(3)-METHYLCYTIDINE METHYLTRANSFERASE"/>
    <property type="match status" value="1"/>
</dbReference>
<comment type="function">
    <text evidence="4">S-adenosyl-L-methionine-dependent methyltransferase.</text>
</comment>
<protein>
    <recommendedName>
        <fullName evidence="4">tRNA N(3)-methylcytidine methyltransferase</fullName>
        <ecNumber evidence="4">2.1.1.-</ecNumber>
    </recommendedName>
</protein>
<dbReference type="InterPro" id="IPR026113">
    <property type="entry name" value="METTL2/6/8-like"/>
</dbReference>
<dbReference type="EC" id="2.1.1.-" evidence="4"/>
<dbReference type="Gene3D" id="3.40.50.150">
    <property type="entry name" value="Vaccinia Virus protein VP39"/>
    <property type="match status" value="1"/>
</dbReference>
<dbReference type="Proteomes" id="UP000323597">
    <property type="component" value="Chromosome A11"/>
</dbReference>
<dbReference type="EMBL" id="CM017646">
    <property type="protein sequence ID" value="TYJ11438.1"/>
    <property type="molecule type" value="Genomic_DNA"/>
</dbReference>
<dbReference type="CDD" id="cd02440">
    <property type="entry name" value="AdoMet_MTases"/>
    <property type="match status" value="1"/>
</dbReference>
<evidence type="ECO:0000256" key="4">
    <source>
        <dbReference type="PIRNR" id="PIRNR037755"/>
    </source>
</evidence>
<proteinExistence type="inferred from homology"/>
<name>A0A5D2XBL1_GOSMU</name>
<keyword evidence="6" id="KW-1185">Reference proteome</keyword>
<keyword evidence="2 4" id="KW-0489">Methyltransferase</keyword>
<evidence type="ECO:0000313" key="5">
    <source>
        <dbReference type="EMBL" id="TYJ11438.1"/>
    </source>
</evidence>
<keyword evidence="3 4" id="KW-0808">Transferase</keyword>
<dbReference type="GO" id="GO:0008757">
    <property type="term" value="F:S-adenosylmethionine-dependent methyltransferase activity"/>
    <property type="evidence" value="ECO:0007669"/>
    <property type="project" value="UniProtKB-ARBA"/>
</dbReference>
<dbReference type="Pfam" id="PF13489">
    <property type="entry name" value="Methyltransf_23"/>
    <property type="match status" value="1"/>
</dbReference>
<gene>
    <name evidence="5" type="ORF">E1A91_A11G276100v1</name>
</gene>
<dbReference type="PANTHER" id="PTHR22809">
    <property type="entry name" value="METHYLTRANSFERASE-RELATED"/>
    <property type="match status" value="1"/>
</dbReference>
<reference evidence="5 6" key="1">
    <citation type="submission" date="2019-07" db="EMBL/GenBank/DDBJ databases">
        <title>WGS assembly of Gossypium mustelinum.</title>
        <authorList>
            <person name="Chen Z.J."/>
            <person name="Sreedasyam A."/>
            <person name="Ando A."/>
            <person name="Song Q."/>
            <person name="De L."/>
            <person name="Hulse-Kemp A."/>
            <person name="Ding M."/>
            <person name="Ye W."/>
            <person name="Kirkbride R."/>
            <person name="Jenkins J."/>
            <person name="Plott C."/>
            <person name="Lovell J."/>
            <person name="Lin Y.-M."/>
            <person name="Vaughn R."/>
            <person name="Liu B."/>
            <person name="Li W."/>
            <person name="Simpson S."/>
            <person name="Scheffler B."/>
            <person name="Saski C."/>
            <person name="Grover C."/>
            <person name="Hu G."/>
            <person name="Conover J."/>
            <person name="Carlson J."/>
            <person name="Shu S."/>
            <person name="Boston L."/>
            <person name="Williams M."/>
            <person name="Peterson D."/>
            <person name="Mcgee K."/>
            <person name="Jones D."/>
            <person name="Wendel J."/>
            <person name="Stelly D."/>
            <person name="Grimwood J."/>
            <person name="Schmutz J."/>
        </authorList>
    </citation>
    <scope>NUCLEOTIDE SEQUENCE [LARGE SCALE GENOMIC DNA]</scope>
    <source>
        <strain evidence="5">1408120.09</strain>
    </source>
</reference>
<dbReference type="GO" id="GO:0032259">
    <property type="term" value="P:methylation"/>
    <property type="evidence" value="ECO:0007669"/>
    <property type="project" value="UniProtKB-KW"/>
</dbReference>
<dbReference type="SUPFAM" id="SSF53335">
    <property type="entry name" value="S-adenosyl-L-methionine-dependent methyltransferases"/>
    <property type="match status" value="1"/>
</dbReference>
<dbReference type="GO" id="GO:0008173">
    <property type="term" value="F:RNA methyltransferase activity"/>
    <property type="evidence" value="ECO:0007669"/>
    <property type="project" value="UniProtKB-ARBA"/>
</dbReference>
<evidence type="ECO:0000256" key="1">
    <source>
        <dbReference type="ARBA" id="ARBA00009725"/>
    </source>
</evidence>
<evidence type="ECO:0000256" key="3">
    <source>
        <dbReference type="ARBA" id="ARBA00022679"/>
    </source>
</evidence>